<sequence length="158" mass="18247">MVWAGITATGKTPLVFVERGVKINAVYYQKHIIREVLDPWARNHFENRPWTLQQDWAPSHSAKSTIQLCKRLFPDVWDKEIWPSKSCDLNPMDYSVRSILKKKVSTKNYVTVGALKRALVKSWDEITPEQCSCIIDNFPKRLKACIEAKGALFENLLK</sequence>
<dbReference type="Gene3D" id="3.30.420.10">
    <property type="entry name" value="Ribonuclease H-like superfamily/Ribonuclease H"/>
    <property type="match status" value="1"/>
</dbReference>
<reference evidence="2" key="1">
    <citation type="submission" date="2022-11" db="UniProtKB">
        <authorList>
            <consortium name="WormBaseParasite"/>
        </authorList>
    </citation>
    <scope>IDENTIFICATION</scope>
</reference>
<protein>
    <submittedName>
        <fullName evidence="2">Transposase</fullName>
    </submittedName>
</protein>
<dbReference type="PANTHER" id="PTHR46068">
    <property type="entry name" value="PROTEIN CBG27172"/>
    <property type="match status" value="1"/>
</dbReference>
<evidence type="ECO:0000313" key="1">
    <source>
        <dbReference type="Proteomes" id="UP000887540"/>
    </source>
</evidence>
<accession>A0A914EE47</accession>
<keyword evidence="1" id="KW-1185">Reference proteome</keyword>
<organism evidence="1 2">
    <name type="scientific">Acrobeloides nanus</name>
    <dbReference type="NCBI Taxonomy" id="290746"/>
    <lineage>
        <taxon>Eukaryota</taxon>
        <taxon>Metazoa</taxon>
        <taxon>Ecdysozoa</taxon>
        <taxon>Nematoda</taxon>
        <taxon>Chromadorea</taxon>
        <taxon>Rhabditida</taxon>
        <taxon>Tylenchina</taxon>
        <taxon>Cephalobomorpha</taxon>
        <taxon>Cephaloboidea</taxon>
        <taxon>Cephalobidae</taxon>
        <taxon>Acrobeloides</taxon>
    </lineage>
</organism>
<dbReference type="InterPro" id="IPR036397">
    <property type="entry name" value="RNaseH_sf"/>
</dbReference>
<dbReference type="PANTHER" id="PTHR46068:SF1">
    <property type="entry name" value="TRANSPOSASE IS30-LIKE HTH DOMAIN-CONTAINING PROTEIN"/>
    <property type="match status" value="1"/>
</dbReference>
<dbReference type="AlphaFoldDB" id="A0A914EE47"/>
<name>A0A914EE47_9BILA</name>
<dbReference type="Proteomes" id="UP000887540">
    <property type="component" value="Unplaced"/>
</dbReference>
<dbReference type="WBParaSite" id="ACRNAN_scaffold7598.g17570.t1">
    <property type="protein sequence ID" value="ACRNAN_scaffold7598.g17570.t1"/>
    <property type="gene ID" value="ACRNAN_scaffold7598.g17570"/>
</dbReference>
<evidence type="ECO:0000313" key="2">
    <source>
        <dbReference type="WBParaSite" id="ACRNAN_scaffold7598.g17570.t1"/>
    </source>
</evidence>
<dbReference type="GO" id="GO:0003676">
    <property type="term" value="F:nucleic acid binding"/>
    <property type="evidence" value="ECO:0007669"/>
    <property type="project" value="InterPro"/>
</dbReference>
<proteinExistence type="predicted"/>